<comment type="similarity">
    <text evidence="1">Belongs to the Gfa family.</text>
</comment>
<dbReference type="eggNOG" id="COG3791">
    <property type="taxonomic scope" value="Bacteria"/>
</dbReference>
<dbReference type="EMBL" id="CP003653">
    <property type="protein sequence ID" value="AFZ37852.1"/>
    <property type="molecule type" value="Genomic_DNA"/>
</dbReference>
<dbReference type="AlphaFoldDB" id="K9Y1I9"/>
<dbReference type="InterPro" id="IPR011057">
    <property type="entry name" value="Mss4-like_sf"/>
</dbReference>
<feature type="domain" description="CENP-V/GFA" evidence="4">
    <location>
        <begin position="34"/>
        <end position="145"/>
    </location>
</feature>
<dbReference type="HOGENOM" id="CLU_055491_7_3_3"/>
<keyword evidence="3" id="KW-0862">Zinc</keyword>
<evidence type="ECO:0000259" key="4">
    <source>
        <dbReference type="PROSITE" id="PS51891"/>
    </source>
</evidence>
<evidence type="ECO:0000313" key="5">
    <source>
        <dbReference type="EMBL" id="AFZ37852.1"/>
    </source>
</evidence>
<dbReference type="Gene3D" id="2.170.150.70">
    <property type="match status" value="1"/>
</dbReference>
<proteinExistence type="inferred from homology"/>
<dbReference type="SUPFAM" id="SSF51316">
    <property type="entry name" value="Mss4-like"/>
    <property type="match status" value="1"/>
</dbReference>
<dbReference type="GO" id="GO:0046872">
    <property type="term" value="F:metal ion binding"/>
    <property type="evidence" value="ECO:0007669"/>
    <property type="project" value="UniProtKB-KW"/>
</dbReference>
<protein>
    <submittedName>
        <fullName evidence="5">Glutathione-dependent formaldehyde-activating GFA</fullName>
    </submittedName>
</protein>
<evidence type="ECO:0000313" key="6">
    <source>
        <dbReference type="Proteomes" id="UP000010473"/>
    </source>
</evidence>
<evidence type="ECO:0000256" key="1">
    <source>
        <dbReference type="ARBA" id="ARBA00005495"/>
    </source>
</evidence>
<organism evidence="5 6">
    <name type="scientific">Stanieria cyanosphaera (strain ATCC 29371 / PCC 7437)</name>
    <dbReference type="NCBI Taxonomy" id="111780"/>
    <lineage>
        <taxon>Bacteria</taxon>
        <taxon>Bacillati</taxon>
        <taxon>Cyanobacteriota</taxon>
        <taxon>Cyanophyceae</taxon>
        <taxon>Pleurocapsales</taxon>
        <taxon>Dermocarpellaceae</taxon>
        <taxon>Stanieria</taxon>
    </lineage>
</organism>
<dbReference type="Pfam" id="PF04828">
    <property type="entry name" value="GFA"/>
    <property type="match status" value="1"/>
</dbReference>
<accession>K9Y1I9</accession>
<sequence length="154" mass="17707">MMLAVGKQPKEKKTILLFNDKIKAMSEEKKSVIYQGGCHCGAVRFQVVVDRWEVEDCNCSICRKKGFLHLIVPPSNFTLLKGEKFLTTYTFNTGTAKHTFCSICGIHSFYYPRSHPGWIDINIRCLDENVISQFLVKSFDGINWEENVHKIQNN</sequence>
<dbReference type="GO" id="GO:0016846">
    <property type="term" value="F:carbon-sulfur lyase activity"/>
    <property type="evidence" value="ECO:0007669"/>
    <property type="project" value="InterPro"/>
</dbReference>
<dbReference type="KEGG" id="scs:Sta7437_4383"/>
<dbReference type="InterPro" id="IPR052355">
    <property type="entry name" value="CENP-V-like"/>
</dbReference>
<dbReference type="STRING" id="111780.Sta7437_4383"/>
<dbReference type="PANTHER" id="PTHR28620:SF1">
    <property type="entry name" value="CENP-V_GFA DOMAIN-CONTAINING PROTEIN"/>
    <property type="match status" value="1"/>
</dbReference>
<keyword evidence="2" id="KW-0479">Metal-binding</keyword>
<dbReference type="PROSITE" id="PS51891">
    <property type="entry name" value="CENP_V_GFA"/>
    <property type="match status" value="1"/>
</dbReference>
<evidence type="ECO:0000256" key="2">
    <source>
        <dbReference type="ARBA" id="ARBA00022723"/>
    </source>
</evidence>
<dbReference type="InterPro" id="IPR006913">
    <property type="entry name" value="CENP-V/GFA"/>
</dbReference>
<dbReference type="PANTHER" id="PTHR28620">
    <property type="entry name" value="CENTROMERE PROTEIN V"/>
    <property type="match status" value="1"/>
</dbReference>
<dbReference type="PATRIC" id="fig|111780.3.peg.4538"/>
<keyword evidence="6" id="KW-1185">Reference proteome</keyword>
<name>K9Y1I9_STAC7</name>
<evidence type="ECO:0000256" key="3">
    <source>
        <dbReference type="ARBA" id="ARBA00022833"/>
    </source>
</evidence>
<reference evidence="6" key="1">
    <citation type="journal article" date="2013" name="Proc. Natl. Acad. Sci. U.S.A.">
        <title>Improving the coverage of the cyanobacterial phylum using diversity-driven genome sequencing.</title>
        <authorList>
            <person name="Shih P.M."/>
            <person name="Wu D."/>
            <person name="Latifi A."/>
            <person name="Axen S.D."/>
            <person name="Fewer D.P."/>
            <person name="Talla E."/>
            <person name="Calteau A."/>
            <person name="Cai F."/>
            <person name="Tandeau de Marsac N."/>
            <person name="Rippka R."/>
            <person name="Herdman M."/>
            <person name="Sivonen K."/>
            <person name="Coursin T."/>
            <person name="Laurent T."/>
            <person name="Goodwin L."/>
            <person name="Nolan M."/>
            <person name="Davenport K.W."/>
            <person name="Han C.S."/>
            <person name="Rubin E.M."/>
            <person name="Eisen J.A."/>
            <person name="Woyke T."/>
            <person name="Gugger M."/>
            <person name="Kerfeld C.A."/>
        </authorList>
    </citation>
    <scope>NUCLEOTIDE SEQUENCE [LARGE SCALE GENOMIC DNA]</scope>
    <source>
        <strain evidence="6">ATCC 29371 / PCC 7437</strain>
    </source>
</reference>
<gene>
    <name evidence="5" type="ordered locus">Sta7437_4383</name>
</gene>
<dbReference type="Proteomes" id="UP000010473">
    <property type="component" value="Chromosome"/>
</dbReference>